<keyword evidence="1" id="KW-1133">Transmembrane helix</keyword>
<feature type="transmembrane region" description="Helical" evidence="1">
    <location>
        <begin position="65"/>
        <end position="86"/>
    </location>
</feature>
<dbReference type="InterPro" id="IPR009597">
    <property type="entry name" value="DUF1206"/>
</dbReference>
<reference evidence="3" key="1">
    <citation type="submission" date="2022-12" db="EMBL/GenBank/DDBJ databases">
        <title>Jiella pelagia sp. nov., isolated from phosphonate enriched culture of Northwest Pacific surface seawater.</title>
        <authorList>
            <person name="Shin D.Y."/>
            <person name="Hwang C.Y."/>
        </authorList>
    </citation>
    <scope>NUCLEOTIDE SEQUENCE</scope>
    <source>
        <strain evidence="3">HL-NP1</strain>
    </source>
</reference>
<evidence type="ECO:0000256" key="1">
    <source>
        <dbReference type="SAM" id="Phobius"/>
    </source>
</evidence>
<feature type="transmembrane region" description="Helical" evidence="1">
    <location>
        <begin position="193"/>
        <end position="217"/>
    </location>
</feature>
<keyword evidence="1" id="KW-0472">Membrane</keyword>
<proteinExistence type="predicted"/>
<feature type="transmembrane region" description="Helical" evidence="1">
    <location>
        <begin position="243"/>
        <end position="263"/>
    </location>
</feature>
<name>A0ABY7C0I7_9HYPH</name>
<dbReference type="Proteomes" id="UP001164020">
    <property type="component" value="Chromosome"/>
</dbReference>
<evidence type="ECO:0000313" key="3">
    <source>
        <dbReference type="EMBL" id="WAP69599.1"/>
    </source>
</evidence>
<feature type="transmembrane region" description="Helical" evidence="1">
    <location>
        <begin position="26"/>
        <end position="45"/>
    </location>
</feature>
<keyword evidence="1" id="KW-0812">Transmembrane</keyword>
<evidence type="ECO:0000259" key="2">
    <source>
        <dbReference type="Pfam" id="PF06724"/>
    </source>
</evidence>
<feature type="transmembrane region" description="Helical" evidence="1">
    <location>
        <begin position="107"/>
        <end position="132"/>
    </location>
</feature>
<feature type="domain" description="DUF1206" evidence="2">
    <location>
        <begin position="200"/>
        <end position="269"/>
    </location>
</feature>
<organism evidence="3 4">
    <name type="scientific">Jiella pelagia</name>
    <dbReference type="NCBI Taxonomy" id="2986949"/>
    <lineage>
        <taxon>Bacteria</taxon>
        <taxon>Pseudomonadati</taxon>
        <taxon>Pseudomonadota</taxon>
        <taxon>Alphaproteobacteria</taxon>
        <taxon>Hyphomicrobiales</taxon>
        <taxon>Aurantimonadaceae</taxon>
        <taxon>Jiella</taxon>
    </lineage>
</organism>
<protein>
    <submittedName>
        <fullName evidence="3">DUF1206 domain-containing protein</fullName>
    </submittedName>
</protein>
<sequence length="277" mass="29160">MMSTTTNDIAPEDGRGWLRRAARVGYFARGLVYVIIGYFAFRAAFASGSALDTKDAIEVIAGAGFGSVLLVVTIVGLFAFAAWRVIQAIWDVDDHGSGFKGYGVRAGMIVSAIATTALALYAVTLLIGFGGGGGEGGGAKAGVIAYAYEQGYGIWLTYLIAAGIAAAAIAYFIKGVMAKFEDHMSIPQDKRWILKPVCQFGLIARSAVFVVIAGLLVKGAAGYTQDDTPGIHTALVEISSWSYGWLLLSLTGLGLIAFGISSFTEGTYRRIVLPDEA</sequence>
<feature type="domain" description="DUF1206" evidence="2">
    <location>
        <begin position="24"/>
        <end position="91"/>
    </location>
</feature>
<dbReference type="RefSeq" id="WP_268882036.1">
    <property type="nucleotide sequence ID" value="NZ_CP114029.1"/>
</dbReference>
<evidence type="ECO:0000313" key="4">
    <source>
        <dbReference type="Proteomes" id="UP001164020"/>
    </source>
</evidence>
<dbReference type="Pfam" id="PF06724">
    <property type="entry name" value="DUF1206"/>
    <property type="match status" value="2"/>
</dbReference>
<feature type="transmembrane region" description="Helical" evidence="1">
    <location>
        <begin position="152"/>
        <end position="173"/>
    </location>
</feature>
<gene>
    <name evidence="3" type="ORF">OH818_05035</name>
</gene>
<dbReference type="EMBL" id="CP114029">
    <property type="protein sequence ID" value="WAP69599.1"/>
    <property type="molecule type" value="Genomic_DNA"/>
</dbReference>
<keyword evidence="4" id="KW-1185">Reference proteome</keyword>
<accession>A0ABY7C0I7</accession>